<organism evidence="1">
    <name type="scientific">marine sediment metagenome</name>
    <dbReference type="NCBI Taxonomy" id="412755"/>
    <lineage>
        <taxon>unclassified sequences</taxon>
        <taxon>metagenomes</taxon>
        <taxon>ecological metagenomes</taxon>
    </lineage>
</organism>
<reference evidence="1" key="1">
    <citation type="journal article" date="2014" name="Front. Microbiol.">
        <title>High frequency of phylogenetically diverse reductive dehalogenase-homologous genes in deep subseafloor sedimentary metagenomes.</title>
        <authorList>
            <person name="Kawai M."/>
            <person name="Futagami T."/>
            <person name="Toyoda A."/>
            <person name="Takaki Y."/>
            <person name="Nishi S."/>
            <person name="Hori S."/>
            <person name="Arai W."/>
            <person name="Tsubouchi T."/>
            <person name="Morono Y."/>
            <person name="Uchiyama I."/>
            <person name="Ito T."/>
            <person name="Fujiyama A."/>
            <person name="Inagaki F."/>
            <person name="Takami H."/>
        </authorList>
    </citation>
    <scope>NUCLEOTIDE SEQUENCE</scope>
    <source>
        <strain evidence="1">Expedition CK06-06</strain>
    </source>
</reference>
<sequence length="48" mass="5688">LYSLENLDSQILILLEVFHQVNHLKSNNLIKLKEDESLRLLFFIFKGT</sequence>
<gene>
    <name evidence="1" type="ORF">S01H4_13293</name>
</gene>
<protein>
    <submittedName>
        <fullName evidence="1">Uncharacterized protein</fullName>
    </submittedName>
</protein>
<proteinExistence type="predicted"/>
<accession>X0Z2C2</accession>
<dbReference type="AlphaFoldDB" id="X0Z2C2"/>
<comment type="caution">
    <text evidence="1">The sequence shown here is derived from an EMBL/GenBank/DDBJ whole genome shotgun (WGS) entry which is preliminary data.</text>
</comment>
<name>X0Z2C2_9ZZZZ</name>
<dbReference type="EMBL" id="BART01005864">
    <property type="protein sequence ID" value="GAG54618.1"/>
    <property type="molecule type" value="Genomic_DNA"/>
</dbReference>
<evidence type="ECO:0000313" key="1">
    <source>
        <dbReference type="EMBL" id="GAG54618.1"/>
    </source>
</evidence>
<feature type="non-terminal residue" evidence="1">
    <location>
        <position position="1"/>
    </location>
</feature>